<proteinExistence type="predicted"/>
<evidence type="ECO:0000313" key="3">
    <source>
        <dbReference type="Proteomes" id="UP000823749"/>
    </source>
</evidence>
<dbReference type="AlphaFoldDB" id="A0AAV6KLD0"/>
<feature type="region of interest" description="Disordered" evidence="1">
    <location>
        <begin position="1"/>
        <end position="22"/>
    </location>
</feature>
<dbReference type="Proteomes" id="UP000823749">
    <property type="component" value="Chromosome 4"/>
</dbReference>
<organism evidence="2 3">
    <name type="scientific">Rhododendron griersonianum</name>
    <dbReference type="NCBI Taxonomy" id="479676"/>
    <lineage>
        <taxon>Eukaryota</taxon>
        <taxon>Viridiplantae</taxon>
        <taxon>Streptophyta</taxon>
        <taxon>Embryophyta</taxon>
        <taxon>Tracheophyta</taxon>
        <taxon>Spermatophyta</taxon>
        <taxon>Magnoliopsida</taxon>
        <taxon>eudicotyledons</taxon>
        <taxon>Gunneridae</taxon>
        <taxon>Pentapetalae</taxon>
        <taxon>asterids</taxon>
        <taxon>Ericales</taxon>
        <taxon>Ericaceae</taxon>
        <taxon>Ericoideae</taxon>
        <taxon>Rhodoreae</taxon>
        <taxon>Rhododendron</taxon>
    </lineage>
</organism>
<sequence length="156" mass="17674">MWRETKPNPRFNRVRNEESEDLVQKGYQHLEEKTLMEITAAMDDDESDQNLVSPNSLASYQSGLLEAMLVEQECKEGSSSPMDISAIASNEAEVKGEEEQEQSCREKVIQFGSIPEVQISMVQLSNMTFFSPDWSPTLLVSQPNEGPLEIIEIFQQ</sequence>
<name>A0AAV6KLD0_9ERIC</name>
<accession>A0AAV6KLD0</accession>
<gene>
    <name evidence="2" type="ORF">RHGRI_011298</name>
</gene>
<reference evidence="2" key="1">
    <citation type="submission" date="2020-08" db="EMBL/GenBank/DDBJ databases">
        <title>Plant Genome Project.</title>
        <authorList>
            <person name="Zhang R.-G."/>
        </authorList>
    </citation>
    <scope>NUCLEOTIDE SEQUENCE</scope>
    <source>
        <strain evidence="2">WSP0</strain>
        <tissue evidence="2">Leaf</tissue>
    </source>
</reference>
<comment type="caution">
    <text evidence="2">The sequence shown here is derived from an EMBL/GenBank/DDBJ whole genome shotgun (WGS) entry which is preliminary data.</text>
</comment>
<dbReference type="EMBL" id="JACTNZ010000004">
    <property type="protein sequence ID" value="KAG5553372.1"/>
    <property type="molecule type" value="Genomic_DNA"/>
</dbReference>
<protein>
    <submittedName>
        <fullName evidence="2">Uncharacterized protein</fullName>
    </submittedName>
</protein>
<evidence type="ECO:0000256" key="1">
    <source>
        <dbReference type="SAM" id="MobiDB-lite"/>
    </source>
</evidence>
<evidence type="ECO:0000313" key="2">
    <source>
        <dbReference type="EMBL" id="KAG5553372.1"/>
    </source>
</evidence>
<keyword evidence="3" id="KW-1185">Reference proteome</keyword>